<evidence type="ECO:0000313" key="2">
    <source>
        <dbReference type="EMBL" id="ARZ66131.1"/>
    </source>
</evidence>
<proteinExistence type="predicted"/>
<dbReference type="EMBL" id="CP021744">
    <property type="protein sequence ID" value="ARZ66131.1"/>
    <property type="molecule type" value="Genomic_DNA"/>
</dbReference>
<protein>
    <submittedName>
        <fullName evidence="2">Amino acid adenylation protein</fullName>
    </submittedName>
</protein>
<accession>A0A1Z2KW02</accession>
<reference evidence="2 3" key="1">
    <citation type="submission" date="2017-06" db="EMBL/GenBank/DDBJ databases">
        <title>Streptomyces albireticuli Genome sequencing and assembly.</title>
        <authorList>
            <person name="Wang Y."/>
            <person name="Du B."/>
            <person name="Ding Y."/>
            <person name="Liu H."/>
            <person name="Hou Q."/>
            <person name="Liu K."/>
            <person name="Yao L."/>
            <person name="Wang C."/>
        </authorList>
    </citation>
    <scope>NUCLEOTIDE SEQUENCE [LARGE SCALE GENOMIC DNA]</scope>
    <source>
        <strain evidence="2 3">MDJK11</strain>
    </source>
</reference>
<dbReference type="Gene3D" id="3.40.109.10">
    <property type="entry name" value="NADH Oxidase"/>
    <property type="match status" value="1"/>
</dbReference>
<organism evidence="2 3">
    <name type="scientific">Streptomyces albireticuli</name>
    <dbReference type="NCBI Taxonomy" id="1940"/>
    <lineage>
        <taxon>Bacteria</taxon>
        <taxon>Bacillati</taxon>
        <taxon>Actinomycetota</taxon>
        <taxon>Actinomycetes</taxon>
        <taxon>Kitasatosporales</taxon>
        <taxon>Streptomycetaceae</taxon>
        <taxon>Streptomyces</taxon>
    </lineage>
</organism>
<dbReference type="AlphaFoldDB" id="A0A1Z2KW02"/>
<name>A0A1Z2KW02_9ACTN</name>
<evidence type="ECO:0000256" key="1">
    <source>
        <dbReference type="SAM" id="MobiDB-lite"/>
    </source>
</evidence>
<dbReference type="GO" id="GO:0016491">
    <property type="term" value="F:oxidoreductase activity"/>
    <property type="evidence" value="ECO:0007669"/>
    <property type="project" value="InterPro"/>
</dbReference>
<dbReference type="KEGG" id="salj:SMD11_0465"/>
<gene>
    <name evidence="2" type="ORF">SMD11_0465</name>
</gene>
<sequence length="123" mass="12972">MPGPVDRADVPRLLDAAAAGRPVPAPRRDPATPALAELGEILRYFGQFHSPDRPLPKCGNASPGSLYATQLYVEADGNAVAGLAPGHHYYHPVHHRLVLMSGADRTAGPSGGLQLTLTFLMGK</sequence>
<evidence type="ECO:0000313" key="3">
    <source>
        <dbReference type="Proteomes" id="UP000195755"/>
    </source>
</evidence>
<dbReference type="Proteomes" id="UP000195755">
    <property type="component" value="Chromosome"/>
</dbReference>
<dbReference type="InterPro" id="IPR000415">
    <property type="entry name" value="Nitroreductase-like"/>
</dbReference>
<feature type="compositionally biased region" description="Basic and acidic residues" evidence="1">
    <location>
        <begin position="1"/>
        <end position="12"/>
    </location>
</feature>
<feature type="region of interest" description="Disordered" evidence="1">
    <location>
        <begin position="1"/>
        <end position="31"/>
    </location>
</feature>